<accession>C0NYH4</accession>
<dbReference type="Proteomes" id="UP000001631">
    <property type="component" value="Unassembled WGS sequence"/>
</dbReference>
<gene>
    <name evidence="1" type="ORF">HCBG_07656</name>
</gene>
<evidence type="ECO:0000313" key="2">
    <source>
        <dbReference type="Proteomes" id="UP000001631"/>
    </source>
</evidence>
<dbReference type="GeneID" id="69040672"/>
<dbReference type="InParanoid" id="C0NYH4"/>
<evidence type="ECO:0000313" key="1">
    <source>
        <dbReference type="EMBL" id="EEH03530.1"/>
    </source>
</evidence>
<protein>
    <submittedName>
        <fullName evidence="1">Uncharacterized protein</fullName>
    </submittedName>
</protein>
<dbReference type="HOGENOM" id="CLU_2037412_0_0_1"/>
<keyword evidence="2" id="KW-1185">Reference proteome</keyword>
<proteinExistence type="predicted"/>
<organism evidence="1 2">
    <name type="scientific">Ajellomyces capsulatus (strain G186AR / H82 / ATCC MYA-2454 / RMSCC 2432)</name>
    <name type="common">Darling's disease fungus</name>
    <name type="synonym">Histoplasma capsulatum</name>
    <dbReference type="NCBI Taxonomy" id="447093"/>
    <lineage>
        <taxon>Eukaryota</taxon>
        <taxon>Fungi</taxon>
        <taxon>Dikarya</taxon>
        <taxon>Ascomycota</taxon>
        <taxon>Pezizomycotina</taxon>
        <taxon>Eurotiomycetes</taxon>
        <taxon>Eurotiomycetidae</taxon>
        <taxon>Onygenales</taxon>
        <taxon>Ajellomycetaceae</taxon>
        <taxon>Histoplasma</taxon>
    </lineage>
</organism>
<dbReference type="EMBL" id="GG663376">
    <property type="protein sequence ID" value="EEH03530.1"/>
    <property type="molecule type" value="Genomic_DNA"/>
</dbReference>
<name>C0NYH4_AJECG</name>
<sequence length="121" mass="13094">MTSRDSGNLSRDLPRSVVSKLDEESVHSATGNFPLSNNWQANDGVVEVVGNFEITASHLCTPHIEDIPPGFRAALASPDPEGPLAFPQGLIRYGLLLYGKRSETGITTWKIDAGSKDHVHL</sequence>
<reference evidence="1" key="1">
    <citation type="submission" date="2009-02" db="EMBL/GenBank/DDBJ databases">
        <title>The Genome Sequence of Ajellomyces capsulatus strain G186AR.</title>
        <authorList>
            <consortium name="The Broad Institute Genome Sequencing Platform"/>
            <person name="Champion M."/>
            <person name="Cuomo C."/>
            <person name="Ma L.-J."/>
            <person name="Henn M.R."/>
            <person name="Sil A."/>
            <person name="Goldman B."/>
            <person name="Young S.K."/>
            <person name="Kodira C.D."/>
            <person name="Zeng Q."/>
            <person name="Koehrsen M."/>
            <person name="Alvarado L."/>
            <person name="Berlin A."/>
            <person name="Borenstein D."/>
            <person name="Chen Z."/>
            <person name="Engels R."/>
            <person name="Freedman E."/>
            <person name="Gellesch M."/>
            <person name="Goldberg J."/>
            <person name="Griggs A."/>
            <person name="Gujja S."/>
            <person name="Heiman D."/>
            <person name="Hepburn T."/>
            <person name="Howarth C."/>
            <person name="Jen D."/>
            <person name="Larson L."/>
            <person name="Lewis B."/>
            <person name="Mehta T."/>
            <person name="Park D."/>
            <person name="Pearson M."/>
            <person name="Roberts A."/>
            <person name="Saif S."/>
            <person name="Shea T."/>
            <person name="Shenoy N."/>
            <person name="Sisk P."/>
            <person name="Stolte C."/>
            <person name="Sykes S."/>
            <person name="Walk T."/>
            <person name="White J."/>
            <person name="Yandava C."/>
            <person name="Klein B."/>
            <person name="McEwen J.G."/>
            <person name="Puccia R."/>
            <person name="Goldman G.H."/>
            <person name="Felipe M.S."/>
            <person name="Nino-Vega G."/>
            <person name="San-Blas G."/>
            <person name="Taylor J."/>
            <person name="Mendoza L."/>
            <person name="Galagan J."/>
            <person name="Nusbaum C."/>
            <person name="Birren B."/>
        </authorList>
    </citation>
    <scope>NUCLEOTIDE SEQUENCE</scope>
    <source>
        <strain evidence="1">G186AR</strain>
    </source>
</reference>
<dbReference type="AlphaFoldDB" id="C0NYH4"/>
<dbReference type="RefSeq" id="XP_045284011.1">
    <property type="nucleotide sequence ID" value="XM_045434705.1"/>
</dbReference>